<protein>
    <submittedName>
        <fullName evidence="2">Uncharacterized protein</fullName>
    </submittedName>
</protein>
<sequence>MLPKHQPVRTSWTVAILIRPTAPRPRTPLQTIRQPASDTTPSGEQKMALLIYFNQIRDDPTEVEYRFGETRDNLDRSLIIDKTDNTVRTAQPEDGIFRSAAGQILIRAEREKTWPPNGMIAS</sequence>
<feature type="region of interest" description="Disordered" evidence="1">
    <location>
        <begin position="23"/>
        <end position="44"/>
    </location>
</feature>
<organism evidence="2 3">
    <name type="scientific">Nocardia vulneris</name>
    <dbReference type="NCBI Taxonomy" id="1141657"/>
    <lineage>
        <taxon>Bacteria</taxon>
        <taxon>Bacillati</taxon>
        <taxon>Actinomycetota</taxon>
        <taxon>Actinomycetes</taxon>
        <taxon>Mycobacteriales</taxon>
        <taxon>Nocardiaceae</taxon>
        <taxon>Nocardia</taxon>
    </lineage>
</organism>
<dbReference type="Proteomes" id="UP000031364">
    <property type="component" value="Unassembled WGS sequence"/>
</dbReference>
<name>A0ABR4Z874_9NOCA</name>
<evidence type="ECO:0000313" key="3">
    <source>
        <dbReference type="Proteomes" id="UP000031364"/>
    </source>
</evidence>
<reference evidence="2 3" key="1">
    <citation type="journal article" date="2014" name="Int. J. Syst. Evol. Microbiol.">
        <title>Nocardia vulneris sp. nov., isolated from wounds of human patients in North America.</title>
        <authorList>
            <person name="Lasker B.A."/>
            <person name="Bell M."/>
            <person name="Klenk H.P."/>
            <person name="Sproer C."/>
            <person name="Schumann C."/>
            <person name="Schumann P."/>
            <person name="Brown J.M."/>
        </authorList>
    </citation>
    <scope>NUCLEOTIDE SEQUENCE [LARGE SCALE GENOMIC DNA]</scope>
    <source>
        <strain evidence="2 3">W9851</strain>
    </source>
</reference>
<accession>A0ABR4Z874</accession>
<dbReference type="EMBL" id="JNFP01000044">
    <property type="protein sequence ID" value="KIA61511.1"/>
    <property type="molecule type" value="Genomic_DNA"/>
</dbReference>
<evidence type="ECO:0000256" key="1">
    <source>
        <dbReference type="SAM" id="MobiDB-lite"/>
    </source>
</evidence>
<feature type="compositionally biased region" description="Polar residues" evidence="1">
    <location>
        <begin position="28"/>
        <end position="43"/>
    </location>
</feature>
<evidence type="ECO:0000313" key="2">
    <source>
        <dbReference type="EMBL" id="KIA61511.1"/>
    </source>
</evidence>
<proteinExistence type="predicted"/>
<gene>
    <name evidence="2" type="ORF">FG87_30615</name>
</gene>
<keyword evidence="3" id="KW-1185">Reference proteome</keyword>
<comment type="caution">
    <text evidence="2">The sequence shown here is derived from an EMBL/GenBank/DDBJ whole genome shotgun (WGS) entry which is preliminary data.</text>
</comment>